<organism evidence="2 3">
    <name type="scientific">Paenibacillus aurantius</name>
    <dbReference type="NCBI Taxonomy" id="2918900"/>
    <lineage>
        <taxon>Bacteria</taxon>
        <taxon>Bacillati</taxon>
        <taxon>Bacillota</taxon>
        <taxon>Bacilli</taxon>
        <taxon>Bacillales</taxon>
        <taxon>Paenibacillaceae</taxon>
        <taxon>Paenibacillus</taxon>
    </lineage>
</organism>
<keyword evidence="3" id="KW-1185">Reference proteome</keyword>
<proteinExistence type="predicted"/>
<reference evidence="2 3" key="1">
    <citation type="submission" date="2022-02" db="EMBL/GenBank/DDBJ databases">
        <title>Paenibacillus sp. MBLB1776 Whole Genome Shotgun Sequencing.</title>
        <authorList>
            <person name="Hwang C.Y."/>
            <person name="Cho E.-S."/>
            <person name="Seo M.-J."/>
        </authorList>
    </citation>
    <scope>NUCLEOTIDE SEQUENCE [LARGE SCALE GENOMIC DNA]</scope>
    <source>
        <strain evidence="2 3">MBLB1776</strain>
    </source>
</reference>
<evidence type="ECO:0000313" key="2">
    <source>
        <dbReference type="EMBL" id="WNQ14093.1"/>
    </source>
</evidence>
<dbReference type="Gene3D" id="3.40.630.30">
    <property type="match status" value="1"/>
</dbReference>
<dbReference type="Pfam" id="PF00583">
    <property type="entry name" value="Acetyltransf_1"/>
    <property type="match status" value="1"/>
</dbReference>
<accession>A0AA96LIT9</accession>
<dbReference type="InterPro" id="IPR000182">
    <property type="entry name" value="GNAT_dom"/>
</dbReference>
<dbReference type="AlphaFoldDB" id="A0AA96LIT9"/>
<evidence type="ECO:0000259" key="1">
    <source>
        <dbReference type="PROSITE" id="PS51186"/>
    </source>
</evidence>
<dbReference type="EMBL" id="CP130318">
    <property type="protein sequence ID" value="WNQ14093.1"/>
    <property type="molecule type" value="Genomic_DNA"/>
</dbReference>
<name>A0AA96LIT9_9BACL</name>
<protein>
    <submittedName>
        <fullName evidence="2">GNAT family N-acetyltransferase</fullName>
    </submittedName>
</protein>
<dbReference type="PROSITE" id="PS51186">
    <property type="entry name" value="GNAT"/>
    <property type="match status" value="1"/>
</dbReference>
<dbReference type="GO" id="GO:0016747">
    <property type="term" value="F:acyltransferase activity, transferring groups other than amino-acyl groups"/>
    <property type="evidence" value="ECO:0007669"/>
    <property type="project" value="InterPro"/>
</dbReference>
<gene>
    <name evidence="2" type="ORF">MJA45_14060</name>
</gene>
<feature type="domain" description="N-acetyltransferase" evidence="1">
    <location>
        <begin position="129"/>
        <end position="294"/>
    </location>
</feature>
<dbReference type="CDD" id="cd04301">
    <property type="entry name" value="NAT_SF"/>
    <property type="match status" value="1"/>
</dbReference>
<dbReference type="SUPFAM" id="SSF55729">
    <property type="entry name" value="Acyl-CoA N-acyltransferases (Nat)"/>
    <property type="match status" value="1"/>
</dbReference>
<sequence length="294" mass="33084">MRSTIKLISLELVQAEHLEFTTYFSVYRENIRLRKDWNLPLTSVPRNGVCYWIMRQGQRIGRVLAEANKLGPLFVIPPNKLEDSWLQELVAYVISISDFTVPIEAAGILSSQLEGFRRNGFAPILTRHGMIRPTAPFPAAFPHDWTAGQPDRADIDELASVLHTAFRQGTADPSMTETEEGLKRDLADFFLLSEKDLPLRQASTVVWDNHTSSIAGVCLIGRNEGWPFISYLAVLPAYRGKGLATAMIQQALSRLYEQEPLLLLFVTEGNPAKNLYEKLGFWSAPSVTLMSYNQ</sequence>
<dbReference type="InterPro" id="IPR016181">
    <property type="entry name" value="Acyl_CoA_acyltransferase"/>
</dbReference>
<dbReference type="RefSeq" id="WP_315607876.1">
    <property type="nucleotide sequence ID" value="NZ_CP130318.1"/>
</dbReference>
<evidence type="ECO:0000313" key="3">
    <source>
        <dbReference type="Proteomes" id="UP001305702"/>
    </source>
</evidence>
<dbReference type="Proteomes" id="UP001305702">
    <property type="component" value="Chromosome"/>
</dbReference>
<dbReference type="KEGG" id="paun:MJA45_14060"/>